<organism evidence="1 2">
    <name type="scientific">Pseudomonas bharatica CSV86</name>
    <dbReference type="NCBI Taxonomy" id="1005395"/>
    <lineage>
        <taxon>Bacteria</taxon>
        <taxon>Pseudomonadati</taxon>
        <taxon>Pseudomonadota</taxon>
        <taxon>Gammaproteobacteria</taxon>
        <taxon>Pseudomonadales</taxon>
        <taxon>Pseudomonadaceae</taxon>
        <taxon>Pseudomonas</taxon>
        <taxon>Pseudomonas bharatica</taxon>
    </lineage>
</organism>
<reference evidence="1 2" key="1">
    <citation type="journal article" date="2013" name="Genome Announc.">
        <title>Genome Sequence of Naphthalene-Degrading Soil Bacterium Pseudomonas putida CSV86.</title>
        <authorList>
            <person name="Phale P.S."/>
            <person name="Paliwal V."/>
            <person name="Raju S.C."/>
            <person name="Modak A."/>
            <person name="Purohit H.J."/>
        </authorList>
    </citation>
    <scope>NUCLEOTIDE SEQUENCE [LARGE SCALE GENOMIC DNA]</scope>
    <source>
        <strain evidence="1 2">CSV86</strain>
    </source>
</reference>
<comment type="caution">
    <text evidence="1">The sequence shown here is derived from an EMBL/GenBank/DDBJ whole genome shotgun (WGS) entry which is preliminary data.</text>
</comment>
<proteinExistence type="predicted"/>
<keyword evidence="2" id="KW-1185">Reference proteome</keyword>
<dbReference type="OrthoDB" id="71604at2"/>
<evidence type="ECO:0000313" key="2">
    <source>
        <dbReference type="Proteomes" id="UP000010448"/>
    </source>
</evidence>
<dbReference type="EMBL" id="AMWJ02000002">
    <property type="protein sequence ID" value="NNJ17564.1"/>
    <property type="molecule type" value="Genomic_DNA"/>
</dbReference>
<dbReference type="Pfam" id="PF03692">
    <property type="entry name" value="CxxCxxCC"/>
    <property type="match status" value="1"/>
</dbReference>
<evidence type="ECO:0000313" key="1">
    <source>
        <dbReference type="EMBL" id="NNJ17564.1"/>
    </source>
</evidence>
<protein>
    <submittedName>
        <fullName evidence="1">YkgJ family cysteine cluster protein</fullName>
    </submittedName>
</protein>
<dbReference type="RefSeq" id="WP_037062131.1">
    <property type="nucleotide sequence ID" value="NZ_AMWJ02000002.1"/>
</dbReference>
<accession>A0A7K4EIV0</accession>
<sequence length="102" mass="11782">MPCQITSPFPCTQCGLCCQHVDMADETRFLDRGDGTCRHYDANSKGCGIYQERPDICRVDLQFTERYARDYSWDEFVRLNLEICSYLQHQHAVTTIPLVAVD</sequence>
<gene>
    <name evidence="1" type="ORF">CSV86_021430</name>
</gene>
<dbReference type="AlphaFoldDB" id="A0A7K4EIV0"/>
<name>A0A7K4EIV0_9PSED</name>
<dbReference type="InterPro" id="IPR005358">
    <property type="entry name" value="Puta_zinc/iron-chelating_dom"/>
</dbReference>
<dbReference type="Proteomes" id="UP000010448">
    <property type="component" value="Unassembled WGS sequence"/>
</dbReference>